<evidence type="ECO:0000256" key="9">
    <source>
        <dbReference type="SAM" id="Phobius"/>
    </source>
</evidence>
<evidence type="ECO:0000256" key="3">
    <source>
        <dbReference type="ARBA" id="ARBA00022692"/>
    </source>
</evidence>
<feature type="transmembrane region" description="Helical" evidence="9">
    <location>
        <begin position="402"/>
        <end position="427"/>
    </location>
</feature>
<gene>
    <name evidence="10" type="ORF">F4554_002959</name>
</gene>
<keyword evidence="3 9" id="KW-0812">Transmembrane</keyword>
<dbReference type="EMBL" id="JACBZH010000001">
    <property type="protein sequence ID" value="NYH90321.1"/>
    <property type="molecule type" value="Genomic_DNA"/>
</dbReference>
<dbReference type="GO" id="GO:0005886">
    <property type="term" value="C:plasma membrane"/>
    <property type="evidence" value="ECO:0007669"/>
    <property type="project" value="UniProtKB-SubCell"/>
</dbReference>
<feature type="transmembrane region" description="Helical" evidence="9">
    <location>
        <begin position="175"/>
        <end position="200"/>
    </location>
</feature>
<keyword evidence="7 9" id="KW-0472">Membrane</keyword>
<comment type="subcellular location">
    <subcellularLocation>
        <location evidence="1">Cell membrane</location>
        <topology evidence="1">Multi-pass membrane protein</topology>
    </subcellularLocation>
</comment>
<accession>A0A852ZB79</accession>
<dbReference type="AlphaFoldDB" id="A0A852ZB79"/>
<evidence type="ECO:0000256" key="2">
    <source>
        <dbReference type="ARBA" id="ARBA00022475"/>
    </source>
</evidence>
<feature type="transmembrane region" description="Helical" evidence="9">
    <location>
        <begin position="22"/>
        <end position="43"/>
    </location>
</feature>
<dbReference type="Pfam" id="PF03023">
    <property type="entry name" value="MurJ"/>
    <property type="match status" value="1"/>
</dbReference>
<evidence type="ECO:0000256" key="6">
    <source>
        <dbReference type="ARBA" id="ARBA00022989"/>
    </source>
</evidence>
<feature type="compositionally biased region" description="Low complexity" evidence="8">
    <location>
        <begin position="578"/>
        <end position="605"/>
    </location>
</feature>
<protein>
    <submittedName>
        <fullName evidence="10">Putative peptidoglycan lipid II flippase</fullName>
    </submittedName>
</protein>
<dbReference type="PRINTS" id="PR01806">
    <property type="entry name" value="VIRFACTRMVIN"/>
</dbReference>
<feature type="transmembrane region" description="Helical" evidence="9">
    <location>
        <begin position="497"/>
        <end position="514"/>
    </location>
</feature>
<dbReference type="GO" id="GO:0034204">
    <property type="term" value="P:lipid translocation"/>
    <property type="evidence" value="ECO:0007669"/>
    <property type="project" value="TreeGrafter"/>
</dbReference>
<evidence type="ECO:0000313" key="11">
    <source>
        <dbReference type="Proteomes" id="UP000579605"/>
    </source>
</evidence>
<dbReference type="GO" id="GO:0008360">
    <property type="term" value="P:regulation of cell shape"/>
    <property type="evidence" value="ECO:0007669"/>
    <property type="project" value="UniProtKB-KW"/>
</dbReference>
<evidence type="ECO:0000256" key="1">
    <source>
        <dbReference type="ARBA" id="ARBA00004651"/>
    </source>
</evidence>
<keyword evidence="2" id="KW-1003">Cell membrane</keyword>
<dbReference type="GO" id="GO:0009252">
    <property type="term" value="P:peptidoglycan biosynthetic process"/>
    <property type="evidence" value="ECO:0007669"/>
    <property type="project" value="UniProtKB-KW"/>
</dbReference>
<dbReference type="PANTHER" id="PTHR47019">
    <property type="entry name" value="LIPID II FLIPPASE MURJ"/>
    <property type="match status" value="1"/>
</dbReference>
<name>A0A852ZB79_9ACTN</name>
<evidence type="ECO:0000256" key="4">
    <source>
        <dbReference type="ARBA" id="ARBA00022960"/>
    </source>
</evidence>
<dbReference type="GO" id="GO:0015648">
    <property type="term" value="F:lipid-linked peptidoglycan transporter activity"/>
    <property type="evidence" value="ECO:0007669"/>
    <property type="project" value="TreeGrafter"/>
</dbReference>
<keyword evidence="11" id="KW-1185">Reference proteome</keyword>
<keyword evidence="6 9" id="KW-1133">Transmembrane helix</keyword>
<feature type="transmembrane region" description="Helical" evidence="9">
    <location>
        <begin position="434"/>
        <end position="455"/>
    </location>
</feature>
<dbReference type="RefSeq" id="WP_179787891.1">
    <property type="nucleotide sequence ID" value="NZ_BAAARR010000016.1"/>
</dbReference>
<dbReference type="InterPro" id="IPR051050">
    <property type="entry name" value="Lipid_II_flippase_MurJ/MviN"/>
</dbReference>
<dbReference type="PANTHER" id="PTHR47019:SF1">
    <property type="entry name" value="LIPID II FLIPPASE MURJ"/>
    <property type="match status" value="1"/>
</dbReference>
<feature type="transmembrane region" description="Helical" evidence="9">
    <location>
        <begin position="262"/>
        <end position="283"/>
    </location>
</feature>
<proteinExistence type="predicted"/>
<evidence type="ECO:0000256" key="5">
    <source>
        <dbReference type="ARBA" id="ARBA00022984"/>
    </source>
</evidence>
<organism evidence="10 11">
    <name type="scientific">Actinopolymorpha rutila</name>
    <dbReference type="NCBI Taxonomy" id="446787"/>
    <lineage>
        <taxon>Bacteria</taxon>
        <taxon>Bacillati</taxon>
        <taxon>Actinomycetota</taxon>
        <taxon>Actinomycetes</taxon>
        <taxon>Propionibacteriales</taxon>
        <taxon>Actinopolymorphaceae</taxon>
        <taxon>Actinopolymorpha</taxon>
    </lineage>
</organism>
<feature type="transmembrane region" description="Helical" evidence="9">
    <location>
        <begin position="534"/>
        <end position="556"/>
    </location>
</feature>
<feature type="region of interest" description="Disordered" evidence="8">
    <location>
        <begin position="574"/>
        <end position="605"/>
    </location>
</feature>
<evidence type="ECO:0000313" key="10">
    <source>
        <dbReference type="EMBL" id="NYH90321.1"/>
    </source>
</evidence>
<dbReference type="InterPro" id="IPR004268">
    <property type="entry name" value="MurJ"/>
</dbReference>
<feature type="transmembrane region" description="Helical" evidence="9">
    <location>
        <begin position="146"/>
        <end position="168"/>
    </location>
</feature>
<evidence type="ECO:0000256" key="7">
    <source>
        <dbReference type="ARBA" id="ARBA00023136"/>
    </source>
</evidence>
<feature type="transmembrane region" description="Helical" evidence="9">
    <location>
        <begin position="212"/>
        <end position="236"/>
    </location>
</feature>
<keyword evidence="5" id="KW-0573">Peptidoglycan synthesis</keyword>
<feature type="transmembrane region" description="Helical" evidence="9">
    <location>
        <begin position="106"/>
        <end position="126"/>
    </location>
</feature>
<feature type="transmembrane region" description="Helical" evidence="9">
    <location>
        <begin position="461"/>
        <end position="485"/>
    </location>
</feature>
<evidence type="ECO:0000256" key="8">
    <source>
        <dbReference type="SAM" id="MobiDB-lite"/>
    </source>
</evidence>
<feature type="transmembrane region" description="Helical" evidence="9">
    <location>
        <begin position="63"/>
        <end position="85"/>
    </location>
</feature>
<feature type="transmembrane region" description="Helical" evidence="9">
    <location>
        <begin position="295"/>
        <end position="319"/>
    </location>
</feature>
<comment type="caution">
    <text evidence="10">The sequence shown here is derived from an EMBL/GenBank/DDBJ whole genome shotgun (WGS) entry which is preliminary data.</text>
</comment>
<sequence length="605" mass="59713">MTAAREPTAAGPRAWGSGLARAAVLVAAVTVAARVVGFGRWVVFSKTVGDTCLGDAYNTANQLPNVAFEIVAGGALASVVVPLLAGRTSRAAAGEAARTLSAMLTWTLLVLTPVTVLAAALARPYAHLMLAGHAGCGEAAADLAGRMLVIFAPQMWFYGVAVVVSGALQAQRRFLAAALAPLASSVVVIAAYVGFAAVAGGALGAQAVSGRAVAVLAGGTTLGVVAMALTVFVAFARAKGAAAPIRPALRFPPGVAARARRLAAAGMLALVAQQLVALVLTWLANHRGEPGTLTLYTWAFALFTLPYAVLVVPVATTVFPHAAALASADHSAAARPPDSSAPARSSVETDPADLAELRRLTAGAVRAVVLLGALGGALLAGTSAPLARLLVLGPGAGTTSALAGALTAFAPAVPALGLVTLAGRLLYARGHPAWAAWGTTAGWLAVAVAAVAITADLPASATASGLGAATSLGLVLGAVALLAGVRRATGPGALRGLGLSVLAGSVAATASAAAGRWTGRGFADGDIVRAVTGAAVAGLAVAAVFAALVALLMALTDREDLLSVSRRITRVARRRPADTTAHTAADATPGAATDATSDGTTAGRR</sequence>
<reference evidence="10 11" key="1">
    <citation type="submission" date="2020-07" db="EMBL/GenBank/DDBJ databases">
        <title>Sequencing the genomes of 1000 actinobacteria strains.</title>
        <authorList>
            <person name="Klenk H.-P."/>
        </authorList>
    </citation>
    <scope>NUCLEOTIDE SEQUENCE [LARGE SCALE GENOMIC DNA]</scope>
    <source>
        <strain evidence="10 11">DSM 18448</strain>
    </source>
</reference>
<dbReference type="Proteomes" id="UP000579605">
    <property type="component" value="Unassembled WGS sequence"/>
</dbReference>
<keyword evidence="4" id="KW-0133">Cell shape</keyword>
<feature type="transmembrane region" description="Helical" evidence="9">
    <location>
        <begin position="367"/>
        <end position="390"/>
    </location>
</feature>